<accession>A0ABR1G4C3</accession>
<name>A0ABR1G4C3_AURAN</name>
<feature type="region of interest" description="Disordered" evidence="1">
    <location>
        <begin position="272"/>
        <end position="302"/>
    </location>
</feature>
<dbReference type="PANTHER" id="PTHR44094:SF8">
    <property type="entry name" value="DNAJ HEAT SHOCK N-TERMINAL DOMAIN-CONTAINING PROTEIN-RELATED"/>
    <property type="match status" value="1"/>
</dbReference>
<keyword evidence="4" id="KW-1185">Reference proteome</keyword>
<evidence type="ECO:0000313" key="4">
    <source>
        <dbReference type="Proteomes" id="UP001363151"/>
    </source>
</evidence>
<reference evidence="3 4" key="1">
    <citation type="submission" date="2024-03" db="EMBL/GenBank/DDBJ databases">
        <title>Aureococcus anophagefferens CCMP1851 and Kratosvirus quantuckense: Draft genome of a second virus-susceptible host strain in the model system.</title>
        <authorList>
            <person name="Chase E."/>
            <person name="Truchon A.R."/>
            <person name="Schepens W."/>
            <person name="Wilhelm S.W."/>
        </authorList>
    </citation>
    <scope>NUCLEOTIDE SEQUENCE [LARGE SCALE GENOMIC DNA]</scope>
    <source>
        <strain evidence="3 4">CCMP1851</strain>
    </source>
</reference>
<dbReference type="Pfam" id="PF00226">
    <property type="entry name" value="DnaJ"/>
    <property type="match status" value="1"/>
</dbReference>
<sequence length="302" mass="31303">MAEAAAASESDGAAADEEPIDLASLGIGDSRPVKHAGQGLYRLVKNVGMGAAGGAPAPCSRAPVLGAKEGGAKGFAQGVGAGLVGLVALPAERAAVAGEDPEAKFADARRRAGRSGARGGGGGEARARRRRTRAYYDLLGVPTDATEAAIKKAYYRRALKLHPDKNGGDPRAARVALKSTVAHAAERRAARAAAARARARRGRARQGEMMMSFLEVMWRITVVDVEATLRAACHKVLYDTRVDAAARLRRASALLLLGGAFARAAADADHAETWQESLAKTMQQAPPPADAPADEESKAAPS</sequence>
<dbReference type="PANTHER" id="PTHR44094">
    <property type="entry name" value="DNAJ HEAT SHOCK N-TERMINAL DOMAIN-CONTAINING PROTEIN"/>
    <property type="match status" value="1"/>
</dbReference>
<dbReference type="Pfam" id="PF14308">
    <property type="entry name" value="DnaJ-X"/>
    <property type="match status" value="1"/>
</dbReference>
<dbReference type="PRINTS" id="PR00625">
    <property type="entry name" value="JDOMAIN"/>
</dbReference>
<protein>
    <recommendedName>
        <fullName evidence="2">J domain-containing protein</fullName>
    </recommendedName>
</protein>
<dbReference type="InterPro" id="IPR052423">
    <property type="entry name" value="EMIR"/>
</dbReference>
<dbReference type="EMBL" id="JBBJCI010000119">
    <property type="protein sequence ID" value="KAK7248172.1"/>
    <property type="molecule type" value="Genomic_DNA"/>
</dbReference>
<dbReference type="Proteomes" id="UP001363151">
    <property type="component" value="Unassembled WGS sequence"/>
</dbReference>
<feature type="domain" description="J" evidence="2">
    <location>
        <begin position="134"/>
        <end position="207"/>
    </location>
</feature>
<feature type="compositionally biased region" description="Polar residues" evidence="1">
    <location>
        <begin position="274"/>
        <end position="284"/>
    </location>
</feature>
<dbReference type="InterPro" id="IPR001623">
    <property type="entry name" value="DnaJ_domain"/>
</dbReference>
<dbReference type="InterPro" id="IPR026894">
    <property type="entry name" value="DnaJ_X"/>
</dbReference>
<comment type="caution">
    <text evidence="3">The sequence shown here is derived from an EMBL/GenBank/DDBJ whole genome shotgun (WGS) entry which is preliminary data.</text>
</comment>
<proteinExistence type="predicted"/>
<evidence type="ECO:0000313" key="3">
    <source>
        <dbReference type="EMBL" id="KAK7248172.1"/>
    </source>
</evidence>
<dbReference type="CDD" id="cd06257">
    <property type="entry name" value="DnaJ"/>
    <property type="match status" value="1"/>
</dbReference>
<dbReference type="SUPFAM" id="SSF46565">
    <property type="entry name" value="Chaperone J-domain"/>
    <property type="match status" value="1"/>
</dbReference>
<feature type="region of interest" description="Disordered" evidence="1">
    <location>
        <begin position="106"/>
        <end position="128"/>
    </location>
</feature>
<dbReference type="InterPro" id="IPR036869">
    <property type="entry name" value="J_dom_sf"/>
</dbReference>
<evidence type="ECO:0000259" key="2">
    <source>
        <dbReference type="PROSITE" id="PS50076"/>
    </source>
</evidence>
<dbReference type="SMART" id="SM00271">
    <property type="entry name" value="DnaJ"/>
    <property type="match status" value="1"/>
</dbReference>
<organism evidence="3 4">
    <name type="scientific">Aureococcus anophagefferens</name>
    <name type="common">Harmful bloom alga</name>
    <dbReference type="NCBI Taxonomy" id="44056"/>
    <lineage>
        <taxon>Eukaryota</taxon>
        <taxon>Sar</taxon>
        <taxon>Stramenopiles</taxon>
        <taxon>Ochrophyta</taxon>
        <taxon>Pelagophyceae</taxon>
        <taxon>Pelagomonadales</taxon>
        <taxon>Pelagomonadaceae</taxon>
        <taxon>Aureococcus</taxon>
    </lineage>
</organism>
<dbReference type="Gene3D" id="1.10.287.110">
    <property type="entry name" value="DnaJ domain"/>
    <property type="match status" value="1"/>
</dbReference>
<gene>
    <name evidence="3" type="ORF">SO694_00081044</name>
</gene>
<evidence type="ECO:0000256" key="1">
    <source>
        <dbReference type="SAM" id="MobiDB-lite"/>
    </source>
</evidence>
<dbReference type="PROSITE" id="PS50076">
    <property type="entry name" value="DNAJ_2"/>
    <property type="match status" value="1"/>
</dbReference>